<accession>A0A078A4E0</accession>
<dbReference type="OMA" id="NERDEMT"/>
<dbReference type="SUPFAM" id="SSF52540">
    <property type="entry name" value="P-loop containing nucleoside triphosphate hydrolases"/>
    <property type="match status" value="1"/>
</dbReference>
<dbReference type="PANTHER" id="PTHR47969:SF29">
    <property type="entry name" value="KINESIN-LIKE PROTEIN"/>
    <property type="match status" value="1"/>
</dbReference>
<dbReference type="InterPro" id="IPR027417">
    <property type="entry name" value="P-loop_NTPase"/>
</dbReference>
<keyword evidence="3 4" id="KW-0505">Motor protein</keyword>
<keyword evidence="2 3" id="KW-0067">ATP-binding</keyword>
<dbReference type="InterPro" id="IPR036961">
    <property type="entry name" value="Kinesin_motor_dom_sf"/>
</dbReference>
<feature type="region of interest" description="Disordered" evidence="5">
    <location>
        <begin position="374"/>
        <end position="394"/>
    </location>
</feature>
<protein>
    <recommendedName>
        <fullName evidence="4">Kinesin-like protein</fullName>
    </recommendedName>
</protein>
<feature type="compositionally biased region" description="Polar residues" evidence="5">
    <location>
        <begin position="384"/>
        <end position="394"/>
    </location>
</feature>
<evidence type="ECO:0000313" key="7">
    <source>
        <dbReference type="EMBL" id="CDW75634.1"/>
    </source>
</evidence>
<dbReference type="InterPro" id="IPR027640">
    <property type="entry name" value="Kinesin-like_fam"/>
</dbReference>
<dbReference type="InterPro" id="IPR019821">
    <property type="entry name" value="Kinesin_motor_CS"/>
</dbReference>
<dbReference type="GO" id="GO:0051231">
    <property type="term" value="P:spindle elongation"/>
    <property type="evidence" value="ECO:0007669"/>
    <property type="project" value="TreeGrafter"/>
</dbReference>
<reference evidence="7 8" key="1">
    <citation type="submission" date="2014-06" db="EMBL/GenBank/DDBJ databases">
        <authorList>
            <person name="Swart Estienne"/>
        </authorList>
    </citation>
    <scope>NUCLEOTIDE SEQUENCE [LARGE SCALE GENOMIC DNA]</scope>
    <source>
        <strain evidence="7 8">130c</strain>
    </source>
</reference>
<dbReference type="SMART" id="SM00129">
    <property type="entry name" value="KISc"/>
    <property type="match status" value="1"/>
</dbReference>
<dbReference type="GO" id="GO:0008017">
    <property type="term" value="F:microtubule binding"/>
    <property type="evidence" value="ECO:0007669"/>
    <property type="project" value="InterPro"/>
</dbReference>
<dbReference type="Proteomes" id="UP000039865">
    <property type="component" value="Unassembled WGS sequence"/>
</dbReference>
<evidence type="ECO:0000256" key="3">
    <source>
        <dbReference type="PROSITE-ProRule" id="PRU00283"/>
    </source>
</evidence>
<dbReference type="GO" id="GO:0007018">
    <property type="term" value="P:microtubule-based movement"/>
    <property type="evidence" value="ECO:0007669"/>
    <property type="project" value="InterPro"/>
</dbReference>
<dbReference type="OrthoDB" id="3176171at2759"/>
<sequence length="647" mass="74311">MEESQKQLSLKILDKESQTMQKSRIDSNSHRFSIRTLLNQRFLRQLRNLCLDGYNGTIFAYGQTGSGKTYSMSGGDTWNQRGIVPRVFTYLFDEIRQRSQQSYTEYNVYVSYFEIYNENGYDLLDRKHAELQFDKWNKISLYEDNSSNLHLKNLTIHTCRNEQDAIDLLMMGNFIRQVSATPMNPASSRSHCIFTIAIESKDLTNDIIRTSKLHLVDLAGSERVYKSDPDSQIKTEAKYINRSLSYLEQVIIALHEKAKGTRVHVPYRNSMMTSILRDSLGGNCKTVMIANMSPDIENEEESVSTARFAQRCAKLINEVRVNEVLDLNTMVQRLETENHLLKVTVQKSQMDTPQRSSEYHLELGAIDSEQTINTTSGKERQSNHNHQQSFSNTINNNQLRFLDRDLNQEEIIECEKAASEYICNDSFEIELHNLNEVNEYFRIFKDEVIKRDLKYQKEISDLKGQINLLKTKVENGCSVSDKRQSNNSQQQHEAMRFNKPFQNENMTVLSQQQYQINQNANKQSVQSLGYPQQNYLLNQSQKDSNSSSVLKDINNNQSMMEESPYSYNGYVSENNMNMELENKITQLINQKKASLISPPNQTFGKAPKNFGETNQSSSSCSTINNHISGGPIGPQLHFVNLNSGGQT</sequence>
<feature type="domain" description="Kinesin motor" evidence="6">
    <location>
        <begin position="1"/>
        <end position="315"/>
    </location>
</feature>
<dbReference type="GO" id="GO:0005524">
    <property type="term" value="F:ATP binding"/>
    <property type="evidence" value="ECO:0007669"/>
    <property type="project" value="UniProtKB-UniRule"/>
</dbReference>
<dbReference type="Gene3D" id="3.40.850.10">
    <property type="entry name" value="Kinesin motor domain"/>
    <property type="match status" value="1"/>
</dbReference>
<proteinExistence type="inferred from homology"/>
<dbReference type="PRINTS" id="PR00380">
    <property type="entry name" value="KINESINHEAVY"/>
</dbReference>
<dbReference type="EMBL" id="CCKQ01004475">
    <property type="protein sequence ID" value="CDW75634.1"/>
    <property type="molecule type" value="Genomic_DNA"/>
</dbReference>
<dbReference type="GO" id="GO:0005874">
    <property type="term" value="C:microtubule"/>
    <property type="evidence" value="ECO:0007669"/>
    <property type="project" value="UniProtKB-KW"/>
</dbReference>
<keyword evidence="8" id="KW-1185">Reference proteome</keyword>
<dbReference type="AlphaFoldDB" id="A0A078A4E0"/>
<dbReference type="PROSITE" id="PS50067">
    <property type="entry name" value="KINESIN_MOTOR_2"/>
    <property type="match status" value="1"/>
</dbReference>
<dbReference type="PROSITE" id="PS00411">
    <property type="entry name" value="KINESIN_MOTOR_1"/>
    <property type="match status" value="1"/>
</dbReference>
<comment type="similarity">
    <text evidence="3 4">Belongs to the TRAFAC class myosin-kinesin ATPase superfamily. Kinesin family.</text>
</comment>
<dbReference type="GO" id="GO:0003777">
    <property type="term" value="F:microtubule motor activity"/>
    <property type="evidence" value="ECO:0007669"/>
    <property type="project" value="InterPro"/>
</dbReference>
<dbReference type="InterPro" id="IPR001752">
    <property type="entry name" value="Kinesin_motor_dom"/>
</dbReference>
<dbReference type="GO" id="GO:0005875">
    <property type="term" value="C:microtubule associated complex"/>
    <property type="evidence" value="ECO:0007669"/>
    <property type="project" value="TreeGrafter"/>
</dbReference>
<evidence type="ECO:0000313" key="8">
    <source>
        <dbReference type="Proteomes" id="UP000039865"/>
    </source>
</evidence>
<evidence type="ECO:0000256" key="4">
    <source>
        <dbReference type="RuleBase" id="RU000394"/>
    </source>
</evidence>
<dbReference type="GO" id="GO:0007052">
    <property type="term" value="P:mitotic spindle organization"/>
    <property type="evidence" value="ECO:0007669"/>
    <property type="project" value="TreeGrafter"/>
</dbReference>
<feature type="binding site" evidence="3">
    <location>
        <begin position="62"/>
        <end position="69"/>
    </location>
    <ligand>
        <name>ATP</name>
        <dbReference type="ChEBI" id="CHEBI:30616"/>
    </ligand>
</feature>
<dbReference type="InParanoid" id="A0A078A4E0"/>
<keyword evidence="4" id="KW-0493">Microtubule</keyword>
<evidence type="ECO:0000259" key="6">
    <source>
        <dbReference type="PROSITE" id="PS50067"/>
    </source>
</evidence>
<gene>
    <name evidence="7" type="primary">Contig6188.g6616</name>
    <name evidence="7" type="ORF">STYLEM_4626</name>
</gene>
<dbReference type="Pfam" id="PF00225">
    <property type="entry name" value="Kinesin"/>
    <property type="match status" value="1"/>
</dbReference>
<name>A0A078A4E0_STYLE</name>
<evidence type="ECO:0000256" key="5">
    <source>
        <dbReference type="SAM" id="MobiDB-lite"/>
    </source>
</evidence>
<feature type="region of interest" description="Disordered" evidence="5">
    <location>
        <begin position="598"/>
        <end position="617"/>
    </location>
</feature>
<dbReference type="PANTHER" id="PTHR47969">
    <property type="entry name" value="CHROMOSOME-ASSOCIATED KINESIN KIF4A-RELATED"/>
    <property type="match status" value="1"/>
</dbReference>
<evidence type="ECO:0000256" key="2">
    <source>
        <dbReference type="ARBA" id="ARBA00022840"/>
    </source>
</evidence>
<evidence type="ECO:0000256" key="1">
    <source>
        <dbReference type="ARBA" id="ARBA00022741"/>
    </source>
</evidence>
<keyword evidence="1 3" id="KW-0547">Nucleotide-binding</keyword>
<organism evidence="7 8">
    <name type="scientific">Stylonychia lemnae</name>
    <name type="common">Ciliate</name>
    <dbReference type="NCBI Taxonomy" id="5949"/>
    <lineage>
        <taxon>Eukaryota</taxon>
        <taxon>Sar</taxon>
        <taxon>Alveolata</taxon>
        <taxon>Ciliophora</taxon>
        <taxon>Intramacronucleata</taxon>
        <taxon>Spirotrichea</taxon>
        <taxon>Stichotrichia</taxon>
        <taxon>Sporadotrichida</taxon>
        <taxon>Oxytrichidae</taxon>
        <taxon>Stylonychinae</taxon>
        <taxon>Stylonychia</taxon>
    </lineage>
</organism>